<dbReference type="PANTHER" id="PTHR43249">
    <property type="entry name" value="UDP-N-ACETYL-2-AMINO-2-DEOXY-D-GLUCURONATE OXIDASE"/>
    <property type="match status" value="1"/>
</dbReference>
<dbReference type="RefSeq" id="WP_193735135.1">
    <property type="nucleotide sequence ID" value="NZ_CP063304.1"/>
</dbReference>
<dbReference type="InterPro" id="IPR036291">
    <property type="entry name" value="NAD(P)-bd_dom_sf"/>
</dbReference>
<evidence type="ECO:0000259" key="3">
    <source>
        <dbReference type="Pfam" id="PF02894"/>
    </source>
</evidence>
<proteinExistence type="inferred from homology"/>
<dbReference type="EMBL" id="CP063304">
    <property type="protein sequence ID" value="QOV18773.1"/>
    <property type="molecule type" value="Genomic_DNA"/>
</dbReference>
<dbReference type="SUPFAM" id="SSF51735">
    <property type="entry name" value="NAD(P)-binding Rossmann-fold domains"/>
    <property type="match status" value="1"/>
</dbReference>
<reference evidence="4 5" key="1">
    <citation type="submission" date="2020-10" db="EMBL/GenBank/DDBJ databases">
        <title>Blautia liquoris sp.nov., isolated from the mud in a fermentation cellar used for the production of Chinese strong-flavoured liquor.</title>
        <authorList>
            <person name="Lu L."/>
        </authorList>
    </citation>
    <scope>NUCLEOTIDE SEQUENCE [LARGE SCALE GENOMIC DNA]</scope>
    <source>
        <strain evidence="4 5">LZLJ-3</strain>
    </source>
</reference>
<dbReference type="InterPro" id="IPR000683">
    <property type="entry name" value="Gfo/Idh/MocA-like_OxRdtase_N"/>
</dbReference>
<feature type="domain" description="Gfo/Idh/MocA-like oxidoreductase N-terminal" evidence="2">
    <location>
        <begin position="6"/>
        <end position="125"/>
    </location>
</feature>
<dbReference type="Pfam" id="PF02894">
    <property type="entry name" value="GFO_IDH_MocA_C"/>
    <property type="match status" value="1"/>
</dbReference>
<organism evidence="4 5">
    <name type="scientific">Blautia liquoris</name>
    <dbReference type="NCBI Taxonomy" id="2779518"/>
    <lineage>
        <taxon>Bacteria</taxon>
        <taxon>Bacillati</taxon>
        <taxon>Bacillota</taxon>
        <taxon>Clostridia</taxon>
        <taxon>Lachnospirales</taxon>
        <taxon>Lachnospiraceae</taxon>
        <taxon>Blautia</taxon>
    </lineage>
</organism>
<dbReference type="SUPFAM" id="SSF55347">
    <property type="entry name" value="Glyceraldehyde-3-phosphate dehydrogenase-like, C-terminal domain"/>
    <property type="match status" value="1"/>
</dbReference>
<dbReference type="KEGG" id="bliq:INP51_12290"/>
<dbReference type="Gene3D" id="3.40.50.720">
    <property type="entry name" value="NAD(P)-binding Rossmann-like Domain"/>
    <property type="match status" value="1"/>
</dbReference>
<name>A0A7M2REK5_9FIRM</name>
<protein>
    <submittedName>
        <fullName evidence="4">Gfo/Idh/MocA family oxidoreductase</fullName>
    </submittedName>
</protein>
<evidence type="ECO:0000313" key="4">
    <source>
        <dbReference type="EMBL" id="QOV18773.1"/>
    </source>
</evidence>
<dbReference type="Gene3D" id="3.30.360.10">
    <property type="entry name" value="Dihydrodipicolinate Reductase, domain 2"/>
    <property type="match status" value="1"/>
</dbReference>
<comment type="similarity">
    <text evidence="1">Belongs to the Gfo/Idh/MocA family.</text>
</comment>
<gene>
    <name evidence="4" type="ORF">INP51_12290</name>
</gene>
<dbReference type="Proteomes" id="UP000593601">
    <property type="component" value="Chromosome"/>
</dbReference>
<dbReference type="AlphaFoldDB" id="A0A7M2REK5"/>
<evidence type="ECO:0000256" key="1">
    <source>
        <dbReference type="ARBA" id="ARBA00010928"/>
    </source>
</evidence>
<keyword evidence="5" id="KW-1185">Reference proteome</keyword>
<dbReference type="InterPro" id="IPR004104">
    <property type="entry name" value="Gfo/Idh/MocA-like_OxRdtase_C"/>
</dbReference>
<dbReference type="GO" id="GO:0000166">
    <property type="term" value="F:nucleotide binding"/>
    <property type="evidence" value="ECO:0007669"/>
    <property type="project" value="InterPro"/>
</dbReference>
<dbReference type="InterPro" id="IPR052515">
    <property type="entry name" value="Gfo/Idh/MocA_Oxidoreductase"/>
</dbReference>
<feature type="domain" description="Gfo/Idh/MocA-like oxidoreductase C-terminal" evidence="3">
    <location>
        <begin position="138"/>
        <end position="352"/>
    </location>
</feature>
<dbReference type="Pfam" id="PF01408">
    <property type="entry name" value="GFO_IDH_MocA"/>
    <property type="match status" value="1"/>
</dbReference>
<dbReference type="PANTHER" id="PTHR43249:SF1">
    <property type="entry name" value="D-GLUCOSIDE 3-DEHYDROGENASE"/>
    <property type="match status" value="1"/>
</dbReference>
<accession>A0A7M2REK5</accession>
<evidence type="ECO:0000259" key="2">
    <source>
        <dbReference type="Pfam" id="PF01408"/>
    </source>
</evidence>
<sequence length="367" mass="40841">MTDKKLKIGIIGTGSISESHMKAYKNNPGVELYAFCDLSESRACEKSERYGVKHIFTDAGEMLKLPEIDAVSICTWNEQHAPCAIAALNAGKHVLCEKPTAMSAKEAKAMKEAAEKNDKLLMIGFVRRHGNDCDILQDLIKSGYLGELYYAKATYLRKYGSPGGWFGEKELSGGGPLIDLGVHVIDLAKYLMGNPRPISVYGVTFNKLGDRRNIKGKKIYRSESAMDYDVFNVEDLASAMIRFDNGAVLSVETSYSLHTKKDEAKIELFGTRGGAKLDPDLEVYSEINDYMMDMTPDADTAFNFDEAFQKEIDHFVDCMTKDIPCKATAQDGIEIMKILDAIYQSAETGHEVIVKYATFKKRSSIYL</sequence>
<evidence type="ECO:0000313" key="5">
    <source>
        <dbReference type="Proteomes" id="UP000593601"/>
    </source>
</evidence>